<evidence type="ECO:0000259" key="8">
    <source>
        <dbReference type="Pfam" id="PF00924"/>
    </source>
</evidence>
<dbReference type="InterPro" id="IPR011014">
    <property type="entry name" value="MscS_channel_TM-2"/>
</dbReference>
<dbReference type="GO" id="GO:0005886">
    <property type="term" value="C:plasma membrane"/>
    <property type="evidence" value="ECO:0007669"/>
    <property type="project" value="UniProtKB-SubCell"/>
</dbReference>
<dbReference type="InterPro" id="IPR006685">
    <property type="entry name" value="MscS_channel_2nd"/>
</dbReference>
<evidence type="ECO:0000256" key="1">
    <source>
        <dbReference type="ARBA" id="ARBA00004651"/>
    </source>
</evidence>
<keyword evidence="3" id="KW-1003">Cell membrane</keyword>
<dbReference type="SUPFAM" id="SSF82689">
    <property type="entry name" value="Mechanosensitive channel protein MscS (YggB), C-terminal domain"/>
    <property type="match status" value="1"/>
</dbReference>
<comment type="similarity">
    <text evidence="2">Belongs to the MscS (TC 1.A.23) family.</text>
</comment>
<evidence type="ECO:0000256" key="4">
    <source>
        <dbReference type="ARBA" id="ARBA00022692"/>
    </source>
</evidence>
<dbReference type="PANTHER" id="PTHR30566:SF5">
    <property type="entry name" value="MECHANOSENSITIVE ION CHANNEL PROTEIN 1, MITOCHONDRIAL-RELATED"/>
    <property type="match status" value="1"/>
</dbReference>
<dbReference type="EMBL" id="JAGZCZ010000010">
    <property type="protein sequence ID" value="MBS5520262.1"/>
    <property type="molecule type" value="Genomic_DNA"/>
</dbReference>
<dbReference type="AlphaFoldDB" id="A0A943ELV2"/>
<dbReference type="Pfam" id="PF21088">
    <property type="entry name" value="MS_channel_1st"/>
    <property type="match status" value="1"/>
</dbReference>
<dbReference type="PANTHER" id="PTHR30566">
    <property type="entry name" value="YNAI-RELATED MECHANOSENSITIVE ION CHANNEL"/>
    <property type="match status" value="1"/>
</dbReference>
<accession>A0A943ELV2</accession>
<evidence type="ECO:0000313" key="11">
    <source>
        <dbReference type="EMBL" id="MBS5520262.1"/>
    </source>
</evidence>
<evidence type="ECO:0000259" key="10">
    <source>
        <dbReference type="Pfam" id="PF21088"/>
    </source>
</evidence>
<dbReference type="SUPFAM" id="SSF50182">
    <property type="entry name" value="Sm-like ribonucleoproteins"/>
    <property type="match status" value="1"/>
</dbReference>
<proteinExistence type="inferred from homology"/>
<reference evidence="11" key="1">
    <citation type="submission" date="2021-02" db="EMBL/GenBank/DDBJ databases">
        <title>Infant gut strain persistence is associated with maternal origin, phylogeny, and functional potential including surface adhesion and iron acquisition.</title>
        <authorList>
            <person name="Lou Y.C."/>
        </authorList>
    </citation>
    <scope>NUCLEOTIDE SEQUENCE</scope>
    <source>
        <strain evidence="11">L3_106_000M1_dasL3_106_000M1_concoct_15</strain>
    </source>
</reference>
<organism evidence="11 12">
    <name type="scientific">Acidaminococcus intestini</name>
    <dbReference type="NCBI Taxonomy" id="187327"/>
    <lineage>
        <taxon>Bacteria</taxon>
        <taxon>Bacillati</taxon>
        <taxon>Bacillota</taxon>
        <taxon>Negativicutes</taxon>
        <taxon>Acidaminococcales</taxon>
        <taxon>Acidaminococcaceae</taxon>
        <taxon>Acidaminococcus</taxon>
    </lineage>
</organism>
<dbReference type="Pfam" id="PF21082">
    <property type="entry name" value="MS_channel_3rd"/>
    <property type="match status" value="1"/>
</dbReference>
<evidence type="ECO:0000256" key="7">
    <source>
        <dbReference type="SAM" id="Phobius"/>
    </source>
</evidence>
<dbReference type="Gene3D" id="1.10.287.1260">
    <property type="match status" value="1"/>
</dbReference>
<evidence type="ECO:0000256" key="3">
    <source>
        <dbReference type="ARBA" id="ARBA00022475"/>
    </source>
</evidence>
<evidence type="ECO:0000256" key="6">
    <source>
        <dbReference type="ARBA" id="ARBA00023136"/>
    </source>
</evidence>
<dbReference type="Pfam" id="PF00924">
    <property type="entry name" value="MS_channel_2nd"/>
    <property type="match status" value="1"/>
</dbReference>
<keyword evidence="5 7" id="KW-1133">Transmembrane helix</keyword>
<dbReference type="InterPro" id="IPR023408">
    <property type="entry name" value="MscS_beta-dom_sf"/>
</dbReference>
<feature type="transmembrane region" description="Helical" evidence="7">
    <location>
        <begin position="12"/>
        <end position="30"/>
    </location>
</feature>
<comment type="caution">
    <text evidence="11">The sequence shown here is derived from an EMBL/GenBank/DDBJ whole genome shotgun (WGS) entry which is preliminary data.</text>
</comment>
<dbReference type="InterPro" id="IPR010920">
    <property type="entry name" value="LSM_dom_sf"/>
</dbReference>
<dbReference type="Gene3D" id="2.30.30.60">
    <property type="match status" value="1"/>
</dbReference>
<feature type="transmembrane region" description="Helical" evidence="7">
    <location>
        <begin position="59"/>
        <end position="77"/>
    </location>
</feature>
<evidence type="ECO:0000259" key="9">
    <source>
        <dbReference type="Pfam" id="PF21082"/>
    </source>
</evidence>
<dbReference type="Gene3D" id="3.30.70.100">
    <property type="match status" value="1"/>
</dbReference>
<evidence type="ECO:0000256" key="2">
    <source>
        <dbReference type="ARBA" id="ARBA00008017"/>
    </source>
</evidence>
<comment type="subcellular location">
    <subcellularLocation>
        <location evidence="1">Cell membrane</location>
        <topology evidence="1">Multi-pass membrane protein</topology>
    </subcellularLocation>
</comment>
<sequence length="351" mass="39266">MEPTLLKEWLPVFVIGAVTVIVYMLFRILSTRAIRFILNKLPDDADQNIATALYKPGRLAIISGGIYFMAQTAPLDVPRIQTFIQHVMASFVIIAFHWVWYNFFSSTNYVFSFLTKKGKWSLDATLGNFISMCLRILVICFCIAAVVSFWGFDISGFVAGLSIGGLAVSLAAKDSLSNIIACCIIMLDHPFRIGDWIVCNEIEGAVESISFRSTNVRTLAQGLVNIPNSLIISTPIVNYSVRERRRIEMTVGVTYDTTSEQMKTLIEDLTEALKNHPQIINQDISVAFTDLADSSLNILIICHTYETSYAAYLKVREKVNLLVMDILAKDGVSCAFPSRSIYVETLPREKK</sequence>
<gene>
    <name evidence="11" type="ORF">KHX13_08075</name>
</gene>
<name>A0A943ELV2_9FIRM</name>
<feature type="transmembrane region" description="Helical" evidence="7">
    <location>
        <begin position="125"/>
        <end position="148"/>
    </location>
</feature>
<feature type="domain" description="Mechanosensitive ion channel MscS" evidence="8">
    <location>
        <begin position="174"/>
        <end position="240"/>
    </location>
</feature>
<feature type="transmembrane region" description="Helical" evidence="7">
    <location>
        <begin position="83"/>
        <end position="104"/>
    </location>
</feature>
<keyword evidence="6 7" id="KW-0472">Membrane</keyword>
<feature type="domain" description="Mechanosensitive ion channel transmembrane helices 2/3" evidence="10">
    <location>
        <begin position="133"/>
        <end position="173"/>
    </location>
</feature>
<dbReference type="GO" id="GO:0055085">
    <property type="term" value="P:transmembrane transport"/>
    <property type="evidence" value="ECO:0007669"/>
    <property type="project" value="InterPro"/>
</dbReference>
<keyword evidence="4 7" id="KW-0812">Transmembrane</keyword>
<dbReference type="InterPro" id="IPR049278">
    <property type="entry name" value="MS_channel_C"/>
</dbReference>
<evidence type="ECO:0000256" key="5">
    <source>
        <dbReference type="ARBA" id="ARBA00022989"/>
    </source>
</evidence>
<dbReference type="InterPro" id="IPR049142">
    <property type="entry name" value="MS_channel_1st"/>
</dbReference>
<protein>
    <submittedName>
        <fullName evidence="11">Mechanosensitive ion channel family protein</fullName>
    </submittedName>
</protein>
<dbReference type="Proteomes" id="UP000754226">
    <property type="component" value="Unassembled WGS sequence"/>
</dbReference>
<dbReference type="SUPFAM" id="SSF82861">
    <property type="entry name" value="Mechanosensitive channel protein MscS (YggB), transmembrane region"/>
    <property type="match status" value="1"/>
</dbReference>
<dbReference type="InterPro" id="IPR011066">
    <property type="entry name" value="MscS_channel_C_sf"/>
</dbReference>
<feature type="domain" description="Mechanosensitive ion channel MscS C-terminal" evidence="9">
    <location>
        <begin position="247"/>
        <end position="333"/>
    </location>
</feature>
<evidence type="ECO:0000313" key="12">
    <source>
        <dbReference type="Proteomes" id="UP000754226"/>
    </source>
</evidence>